<feature type="compositionally biased region" description="Low complexity" evidence="1">
    <location>
        <begin position="462"/>
        <end position="471"/>
    </location>
</feature>
<feature type="region of interest" description="Disordered" evidence="1">
    <location>
        <begin position="103"/>
        <end position="127"/>
    </location>
</feature>
<comment type="caution">
    <text evidence="2">The sequence shown here is derived from an EMBL/GenBank/DDBJ whole genome shotgun (WGS) entry which is preliminary data.</text>
</comment>
<proteinExistence type="predicted"/>
<feature type="region of interest" description="Disordered" evidence="1">
    <location>
        <begin position="157"/>
        <end position="192"/>
    </location>
</feature>
<dbReference type="Proteomes" id="UP001219525">
    <property type="component" value="Unassembled WGS sequence"/>
</dbReference>
<feature type="region of interest" description="Disordered" evidence="1">
    <location>
        <begin position="435"/>
        <end position="471"/>
    </location>
</feature>
<feature type="compositionally biased region" description="Basic residues" evidence="1">
    <location>
        <begin position="113"/>
        <end position="125"/>
    </location>
</feature>
<evidence type="ECO:0000313" key="3">
    <source>
        <dbReference type="Proteomes" id="UP001219525"/>
    </source>
</evidence>
<evidence type="ECO:0000313" key="2">
    <source>
        <dbReference type="EMBL" id="KAJ7194215.1"/>
    </source>
</evidence>
<evidence type="ECO:0000256" key="1">
    <source>
        <dbReference type="SAM" id="MobiDB-lite"/>
    </source>
</evidence>
<organism evidence="2 3">
    <name type="scientific">Mycena pura</name>
    <dbReference type="NCBI Taxonomy" id="153505"/>
    <lineage>
        <taxon>Eukaryota</taxon>
        <taxon>Fungi</taxon>
        <taxon>Dikarya</taxon>
        <taxon>Basidiomycota</taxon>
        <taxon>Agaricomycotina</taxon>
        <taxon>Agaricomycetes</taxon>
        <taxon>Agaricomycetidae</taxon>
        <taxon>Agaricales</taxon>
        <taxon>Marasmiineae</taxon>
        <taxon>Mycenaceae</taxon>
        <taxon>Mycena</taxon>
    </lineage>
</organism>
<dbReference type="AlphaFoldDB" id="A0AAD6UWT2"/>
<gene>
    <name evidence="2" type="ORF">GGX14DRAFT_586768</name>
</gene>
<keyword evidence="3" id="KW-1185">Reference proteome</keyword>
<feature type="compositionally biased region" description="Basic and acidic residues" evidence="1">
    <location>
        <begin position="435"/>
        <end position="445"/>
    </location>
</feature>
<name>A0AAD6UWT2_9AGAR</name>
<reference evidence="2" key="1">
    <citation type="submission" date="2023-03" db="EMBL/GenBank/DDBJ databases">
        <title>Massive genome expansion in bonnet fungi (Mycena s.s.) driven by repeated elements and novel gene families across ecological guilds.</title>
        <authorList>
            <consortium name="Lawrence Berkeley National Laboratory"/>
            <person name="Harder C.B."/>
            <person name="Miyauchi S."/>
            <person name="Viragh M."/>
            <person name="Kuo A."/>
            <person name="Thoen E."/>
            <person name="Andreopoulos B."/>
            <person name="Lu D."/>
            <person name="Skrede I."/>
            <person name="Drula E."/>
            <person name="Henrissat B."/>
            <person name="Morin E."/>
            <person name="Kohler A."/>
            <person name="Barry K."/>
            <person name="LaButti K."/>
            <person name="Morin E."/>
            <person name="Salamov A."/>
            <person name="Lipzen A."/>
            <person name="Mereny Z."/>
            <person name="Hegedus B."/>
            <person name="Baldrian P."/>
            <person name="Stursova M."/>
            <person name="Weitz H."/>
            <person name="Taylor A."/>
            <person name="Grigoriev I.V."/>
            <person name="Nagy L.G."/>
            <person name="Martin F."/>
            <person name="Kauserud H."/>
        </authorList>
    </citation>
    <scope>NUCLEOTIDE SEQUENCE</scope>
    <source>
        <strain evidence="2">9144</strain>
    </source>
</reference>
<sequence>MHEPVNEFELKQFLITRPVPVALAPADDARRTAEYGGEPASDERIELSCGGSRSQYSAGSVSVRCMRAWNAAVPRAPAPRGDGGGLFAPAGGTSSRCAGLRHLSHETASPGRSQRRNKERKRGKARTVTAVAWPTTTGAAGYADMPAIKDAGVSTAKRRRTQTDGPFVPSPTVEKPTLPGRSGGAPRSHERRAAYRRWRAHPLGRAVRRRWRLRLRVERARAGAAAWCAAGWCARVWAMFVLSRRRVSRSSDAVDGERSRGGCRSEDAAGAWCAACAGAREYGAWVYCGRRRYMRGGGKHSEEESKKLYAHVQVTICAAANKRQKELATHLSTVLVATRLLVRVHTTSAHALRIGVRERMRKRRPWSPSQTGRFPGARVDERDERKVRCDCARRWRQQRGARWNRHAMESSRDGIVTRALGGSGALLKREEERARRCGKASERAGEWPGGQAAQQAGRRSGEQAVQRAGGRAGEQAGRWILQWSADAGAGADKREGRKGCAGLVRCGVDSGSGDEVCPSLLLEGSWSEGEWMAPGWKRAWTRLESLRAAVLKEACTAAIRLAAGMEGALSLVQCLKKVYKLSTRLGLLCNTPAPALKGRERQAFTWLESGLRRG</sequence>
<protein>
    <submittedName>
        <fullName evidence="2">Uncharacterized protein</fullName>
    </submittedName>
</protein>
<dbReference type="EMBL" id="JARJCW010000100">
    <property type="protein sequence ID" value="KAJ7194215.1"/>
    <property type="molecule type" value="Genomic_DNA"/>
</dbReference>
<accession>A0AAD6UWT2</accession>